<evidence type="ECO:0000256" key="13">
    <source>
        <dbReference type="RuleBase" id="RU363032"/>
    </source>
</evidence>
<dbReference type="InterPro" id="IPR035906">
    <property type="entry name" value="MetI-like_sf"/>
</dbReference>
<evidence type="ECO:0000256" key="12">
    <source>
        <dbReference type="ARBA" id="ARBA00047356"/>
    </source>
</evidence>
<accession>A0A1H2RT50</accession>
<gene>
    <name evidence="16" type="ORF">SAMN05443545_101388</name>
</gene>
<sequence length="634" mass="68432">MMAFVKLIARNRLAAFGGIILLLIILLVLITPWLPLADPNVTDTANRLLPPFSDNHLLGTDALGRDILSRLLWGTQISLAVGLAASLVAALVGSTIGIVAGYFGGRTDNTLMRGIDMLMAFPYILLALAIVAVLGPGLMNALYAIAIVNIPFFARNIRGVTVGIAHREFIDAARLSGKGNLRILTSEILPNVLPVIIITLSTTVGWMILETAGLSFLGLGAQPPQADLGSMLGEGRKMMLNAPHVATVPGLMIFLLVMSINLLGDGIRDALDPRLKSGALSRPAPFTRIRRRRNSLPDPVNGNALLSVERLQTDFEVGHETYRAVNDVSFAIHPNECLGLVGESGSGKSVTALSLLGLVASPPGIITGGRVALEGRDLLDLPPRDIRRIRGKDIAYVFQDPLSTLHPLFRVGDQLVEAIRQHQPMSHAEAHERAVSLLEQVRIPNPERRAEQYPHELSGGMRQRVGIAMALANDPQLIVADEPTTALDVTVQAQILKLIQSLRREKGSAVLFITHDFGVVSQICDRVAVMYAGRIVEIGPTQAILDTPRHPYTRRLIDCVPRLGEPDNEPDAIPGLPPAANHIPEGCAFAERCHLVEDACRQGDIELIATDADRQVRCIKPLSVTEPSTPGVSR</sequence>
<feature type="transmembrane region" description="Helical" evidence="13">
    <location>
        <begin position="115"/>
        <end position="135"/>
    </location>
</feature>
<dbReference type="Proteomes" id="UP000198500">
    <property type="component" value="Unassembled WGS sequence"/>
</dbReference>
<keyword evidence="9 13" id="KW-1133">Transmembrane helix</keyword>
<evidence type="ECO:0000256" key="8">
    <source>
        <dbReference type="ARBA" id="ARBA00022840"/>
    </source>
</evidence>
<comment type="catalytic activity">
    <reaction evidence="12">
        <text>a dipeptide(out) + ATP + H2O = a dipeptide(in) + ADP + phosphate + H(+)</text>
        <dbReference type="Rhea" id="RHEA:23120"/>
        <dbReference type="ChEBI" id="CHEBI:15377"/>
        <dbReference type="ChEBI" id="CHEBI:15378"/>
        <dbReference type="ChEBI" id="CHEBI:30616"/>
        <dbReference type="ChEBI" id="CHEBI:43474"/>
        <dbReference type="ChEBI" id="CHEBI:90799"/>
        <dbReference type="ChEBI" id="CHEBI:456216"/>
        <dbReference type="EC" id="7.4.2.9"/>
    </reaction>
</comment>
<evidence type="ECO:0000313" key="16">
    <source>
        <dbReference type="EMBL" id="SDW21944.1"/>
    </source>
</evidence>
<dbReference type="PANTHER" id="PTHR43297">
    <property type="entry name" value="OLIGOPEPTIDE TRANSPORT ATP-BINDING PROTEIN APPD"/>
    <property type="match status" value="1"/>
</dbReference>
<comment type="subcellular location">
    <subcellularLocation>
        <location evidence="1">Cell inner membrane</location>
        <topology evidence="1">Peripheral membrane protein</topology>
    </subcellularLocation>
    <subcellularLocation>
        <location evidence="2 13">Cell membrane</location>
        <topology evidence="2 13">Multi-pass membrane protein</topology>
    </subcellularLocation>
</comment>
<feature type="transmembrane region" description="Helical" evidence="13">
    <location>
        <begin position="77"/>
        <end position="103"/>
    </location>
</feature>
<dbReference type="GO" id="GO:0005886">
    <property type="term" value="C:plasma membrane"/>
    <property type="evidence" value="ECO:0007669"/>
    <property type="project" value="UniProtKB-SubCell"/>
</dbReference>
<feature type="transmembrane region" description="Helical" evidence="13">
    <location>
        <begin position="12"/>
        <end position="34"/>
    </location>
</feature>
<dbReference type="InterPro" id="IPR025966">
    <property type="entry name" value="OppC_N"/>
</dbReference>
<dbReference type="EMBL" id="FNNI01000001">
    <property type="protein sequence ID" value="SDW21944.1"/>
    <property type="molecule type" value="Genomic_DNA"/>
</dbReference>
<evidence type="ECO:0000313" key="17">
    <source>
        <dbReference type="Proteomes" id="UP000198500"/>
    </source>
</evidence>
<dbReference type="CDD" id="cd03257">
    <property type="entry name" value="ABC_NikE_OppD_transporters"/>
    <property type="match status" value="1"/>
</dbReference>
<protein>
    <recommendedName>
        <fullName evidence="11">ABC-type dipeptide transporter</fullName>
        <ecNumber evidence="11">7.4.2.9</ecNumber>
    </recommendedName>
</protein>
<dbReference type="GO" id="GO:0015833">
    <property type="term" value="P:peptide transport"/>
    <property type="evidence" value="ECO:0007669"/>
    <property type="project" value="InterPro"/>
</dbReference>
<dbReference type="CDD" id="cd06261">
    <property type="entry name" value="TM_PBP2"/>
    <property type="match status" value="1"/>
</dbReference>
<dbReference type="SUPFAM" id="SSF52540">
    <property type="entry name" value="P-loop containing nucleoside triphosphate hydrolases"/>
    <property type="match status" value="1"/>
</dbReference>
<dbReference type="GO" id="GO:0055085">
    <property type="term" value="P:transmembrane transport"/>
    <property type="evidence" value="ECO:0007669"/>
    <property type="project" value="InterPro"/>
</dbReference>
<dbReference type="RefSeq" id="WP_217635474.1">
    <property type="nucleotide sequence ID" value="NZ_BMXH01000001.1"/>
</dbReference>
<keyword evidence="7" id="KW-0547">Nucleotide-binding</keyword>
<keyword evidence="10 13" id="KW-0472">Membrane</keyword>
<keyword evidence="5" id="KW-1003">Cell membrane</keyword>
<comment type="similarity">
    <text evidence="13">Belongs to the binding-protein-dependent transport system permease family.</text>
</comment>
<evidence type="ECO:0000256" key="7">
    <source>
        <dbReference type="ARBA" id="ARBA00022741"/>
    </source>
</evidence>
<evidence type="ECO:0000259" key="15">
    <source>
        <dbReference type="PROSITE" id="PS50928"/>
    </source>
</evidence>
<keyword evidence="8" id="KW-0067">ATP-binding</keyword>
<evidence type="ECO:0000256" key="1">
    <source>
        <dbReference type="ARBA" id="ARBA00004417"/>
    </source>
</evidence>
<dbReference type="PROSITE" id="PS50893">
    <property type="entry name" value="ABC_TRANSPORTER_2"/>
    <property type="match status" value="1"/>
</dbReference>
<organism evidence="16 17">
    <name type="scientific">Aidingimonas halophila</name>
    <dbReference type="NCBI Taxonomy" id="574349"/>
    <lineage>
        <taxon>Bacteria</taxon>
        <taxon>Pseudomonadati</taxon>
        <taxon>Pseudomonadota</taxon>
        <taxon>Gammaproteobacteria</taxon>
        <taxon>Oceanospirillales</taxon>
        <taxon>Halomonadaceae</taxon>
        <taxon>Aidingimonas</taxon>
    </lineage>
</organism>
<feature type="domain" description="ABC transporter" evidence="14">
    <location>
        <begin position="309"/>
        <end position="557"/>
    </location>
</feature>
<dbReference type="Pfam" id="PF00528">
    <property type="entry name" value="BPD_transp_1"/>
    <property type="match status" value="1"/>
</dbReference>
<keyword evidence="4 13" id="KW-0813">Transport</keyword>
<dbReference type="Gene3D" id="3.40.50.300">
    <property type="entry name" value="P-loop containing nucleotide triphosphate hydrolases"/>
    <property type="match status" value="1"/>
</dbReference>
<keyword evidence="17" id="KW-1185">Reference proteome</keyword>
<evidence type="ECO:0000256" key="5">
    <source>
        <dbReference type="ARBA" id="ARBA00022475"/>
    </source>
</evidence>
<dbReference type="InterPro" id="IPR003439">
    <property type="entry name" value="ABC_transporter-like_ATP-bd"/>
</dbReference>
<feature type="transmembrane region" description="Helical" evidence="13">
    <location>
        <begin position="245"/>
        <end position="264"/>
    </location>
</feature>
<dbReference type="Pfam" id="PF00005">
    <property type="entry name" value="ABC_tran"/>
    <property type="match status" value="1"/>
</dbReference>
<dbReference type="InterPro" id="IPR050388">
    <property type="entry name" value="ABC_Ni/Peptide_Import"/>
</dbReference>
<evidence type="ECO:0000256" key="10">
    <source>
        <dbReference type="ARBA" id="ARBA00023136"/>
    </source>
</evidence>
<dbReference type="Pfam" id="PF08352">
    <property type="entry name" value="oligo_HPY"/>
    <property type="match status" value="1"/>
</dbReference>
<dbReference type="SUPFAM" id="SSF161098">
    <property type="entry name" value="MetI-like"/>
    <property type="match status" value="1"/>
</dbReference>
<dbReference type="PROSITE" id="PS50928">
    <property type="entry name" value="ABC_TM1"/>
    <property type="match status" value="1"/>
</dbReference>
<evidence type="ECO:0000256" key="6">
    <source>
        <dbReference type="ARBA" id="ARBA00022692"/>
    </source>
</evidence>
<dbReference type="PROSITE" id="PS00211">
    <property type="entry name" value="ABC_TRANSPORTER_1"/>
    <property type="match status" value="1"/>
</dbReference>
<dbReference type="InterPro" id="IPR017871">
    <property type="entry name" value="ABC_transporter-like_CS"/>
</dbReference>
<dbReference type="GO" id="GO:0016887">
    <property type="term" value="F:ATP hydrolysis activity"/>
    <property type="evidence" value="ECO:0007669"/>
    <property type="project" value="InterPro"/>
</dbReference>
<feature type="domain" description="ABC transmembrane type-1" evidence="15">
    <location>
        <begin position="75"/>
        <end position="264"/>
    </location>
</feature>
<dbReference type="InterPro" id="IPR003593">
    <property type="entry name" value="AAA+_ATPase"/>
</dbReference>
<dbReference type="InterPro" id="IPR027417">
    <property type="entry name" value="P-loop_NTPase"/>
</dbReference>
<evidence type="ECO:0000256" key="3">
    <source>
        <dbReference type="ARBA" id="ARBA00005417"/>
    </source>
</evidence>
<dbReference type="InterPro" id="IPR000515">
    <property type="entry name" value="MetI-like"/>
</dbReference>
<name>A0A1H2RT50_9GAMM</name>
<dbReference type="STRING" id="574349.SAMN05443545_101388"/>
<dbReference type="InterPro" id="IPR013563">
    <property type="entry name" value="Oligopep_ABC_C"/>
</dbReference>
<proteinExistence type="inferred from homology"/>
<feature type="transmembrane region" description="Helical" evidence="13">
    <location>
        <begin position="188"/>
        <end position="209"/>
    </location>
</feature>
<evidence type="ECO:0000256" key="9">
    <source>
        <dbReference type="ARBA" id="ARBA00022989"/>
    </source>
</evidence>
<dbReference type="GO" id="GO:0005524">
    <property type="term" value="F:ATP binding"/>
    <property type="evidence" value="ECO:0007669"/>
    <property type="project" value="UniProtKB-KW"/>
</dbReference>
<dbReference type="SMART" id="SM00382">
    <property type="entry name" value="AAA"/>
    <property type="match status" value="1"/>
</dbReference>
<dbReference type="PANTHER" id="PTHR43297:SF2">
    <property type="entry name" value="DIPEPTIDE TRANSPORT ATP-BINDING PROTEIN DPPD"/>
    <property type="match status" value="1"/>
</dbReference>
<reference evidence="16 17" key="1">
    <citation type="submission" date="2016-10" db="EMBL/GenBank/DDBJ databases">
        <authorList>
            <person name="de Groot N.N."/>
        </authorList>
    </citation>
    <scope>NUCLEOTIDE SEQUENCE [LARGE SCALE GENOMIC DNA]</scope>
    <source>
        <strain evidence="16 17">DSM 19219</strain>
    </source>
</reference>
<dbReference type="AlphaFoldDB" id="A0A1H2RT50"/>
<evidence type="ECO:0000256" key="2">
    <source>
        <dbReference type="ARBA" id="ARBA00004651"/>
    </source>
</evidence>
<dbReference type="Pfam" id="PF12911">
    <property type="entry name" value="OppC_N"/>
    <property type="match status" value="1"/>
</dbReference>
<evidence type="ECO:0000259" key="14">
    <source>
        <dbReference type="PROSITE" id="PS50893"/>
    </source>
</evidence>
<evidence type="ECO:0000256" key="4">
    <source>
        <dbReference type="ARBA" id="ARBA00022448"/>
    </source>
</evidence>
<evidence type="ECO:0000256" key="11">
    <source>
        <dbReference type="ARBA" id="ARBA00038852"/>
    </source>
</evidence>
<dbReference type="EC" id="7.4.2.9" evidence="11"/>
<keyword evidence="6 13" id="KW-0812">Transmembrane</keyword>
<comment type="similarity">
    <text evidence="3">Belongs to the ABC transporter superfamily.</text>
</comment>
<dbReference type="NCBIfam" id="TIGR01727">
    <property type="entry name" value="oligo_HPY"/>
    <property type="match status" value="1"/>
</dbReference>
<dbReference type="Gene3D" id="1.10.3720.10">
    <property type="entry name" value="MetI-like"/>
    <property type="match status" value="1"/>
</dbReference>
<dbReference type="FunFam" id="3.40.50.300:FF:000016">
    <property type="entry name" value="Oligopeptide ABC transporter ATP-binding component"/>
    <property type="match status" value="1"/>
</dbReference>